<feature type="compositionally biased region" description="Basic and acidic residues" evidence="1">
    <location>
        <begin position="11"/>
        <end position="30"/>
    </location>
</feature>
<protein>
    <submittedName>
        <fullName evidence="2">Uncharacterized protein</fullName>
    </submittedName>
</protein>
<dbReference type="Proteomes" id="UP001497644">
    <property type="component" value="Chromosome 7"/>
</dbReference>
<accession>A0AAV2P4Z9</accession>
<sequence length="85" mass="9202">MLYGASACPTFKHEDEQQEGNEKGSAEDSVARGCKSGIASALRRDGKNMIAFENTRASLLQDIQVILCCTRSSIGDKSVTSKRAY</sequence>
<proteinExistence type="predicted"/>
<name>A0AAV2P4Z9_9HYME</name>
<organism evidence="2 3">
    <name type="scientific">Lasius platythorax</name>
    <dbReference type="NCBI Taxonomy" id="488582"/>
    <lineage>
        <taxon>Eukaryota</taxon>
        <taxon>Metazoa</taxon>
        <taxon>Ecdysozoa</taxon>
        <taxon>Arthropoda</taxon>
        <taxon>Hexapoda</taxon>
        <taxon>Insecta</taxon>
        <taxon>Pterygota</taxon>
        <taxon>Neoptera</taxon>
        <taxon>Endopterygota</taxon>
        <taxon>Hymenoptera</taxon>
        <taxon>Apocrita</taxon>
        <taxon>Aculeata</taxon>
        <taxon>Formicoidea</taxon>
        <taxon>Formicidae</taxon>
        <taxon>Formicinae</taxon>
        <taxon>Lasius</taxon>
        <taxon>Lasius</taxon>
    </lineage>
</organism>
<evidence type="ECO:0000256" key="1">
    <source>
        <dbReference type="SAM" id="MobiDB-lite"/>
    </source>
</evidence>
<gene>
    <name evidence="2" type="ORF">LPLAT_LOCUS12046</name>
</gene>
<keyword evidence="3" id="KW-1185">Reference proteome</keyword>
<feature type="region of interest" description="Disordered" evidence="1">
    <location>
        <begin position="1"/>
        <end position="32"/>
    </location>
</feature>
<evidence type="ECO:0000313" key="2">
    <source>
        <dbReference type="EMBL" id="CAL1686704.1"/>
    </source>
</evidence>
<reference evidence="2" key="1">
    <citation type="submission" date="2024-04" db="EMBL/GenBank/DDBJ databases">
        <authorList>
            <consortium name="Molecular Ecology Group"/>
        </authorList>
    </citation>
    <scope>NUCLEOTIDE SEQUENCE</scope>
</reference>
<dbReference type="EMBL" id="OZ034830">
    <property type="protein sequence ID" value="CAL1686704.1"/>
    <property type="molecule type" value="Genomic_DNA"/>
</dbReference>
<evidence type="ECO:0000313" key="3">
    <source>
        <dbReference type="Proteomes" id="UP001497644"/>
    </source>
</evidence>
<dbReference type="AlphaFoldDB" id="A0AAV2P4Z9"/>